<keyword evidence="3 9" id="KW-0645">Protease</keyword>
<evidence type="ECO:0000313" key="12">
    <source>
        <dbReference type="EMBL" id="MBO0332246.1"/>
    </source>
</evidence>
<protein>
    <recommendedName>
        <fullName evidence="9">Lipoprotein signal peptidase</fullName>
        <ecNumber evidence="9">3.4.23.36</ecNumber>
    </recommendedName>
    <alternativeName>
        <fullName evidence="9">Prolipoprotein signal peptidase</fullName>
    </alternativeName>
    <alternativeName>
        <fullName evidence="9">Signal peptidase II</fullName>
        <shortName evidence="9">SPase II</shortName>
    </alternativeName>
</protein>
<dbReference type="InterPro" id="IPR001872">
    <property type="entry name" value="Peptidase_A8"/>
</dbReference>
<evidence type="ECO:0000256" key="9">
    <source>
        <dbReference type="HAMAP-Rule" id="MF_00161"/>
    </source>
</evidence>
<evidence type="ECO:0000256" key="5">
    <source>
        <dbReference type="ARBA" id="ARBA00022750"/>
    </source>
</evidence>
<comment type="function">
    <text evidence="9 10">This protein specifically catalyzes the removal of signal peptides from prolipoproteins.</text>
</comment>
<evidence type="ECO:0000256" key="2">
    <source>
        <dbReference type="ARBA" id="ARBA00022475"/>
    </source>
</evidence>
<evidence type="ECO:0000313" key="13">
    <source>
        <dbReference type="Proteomes" id="UP000664761"/>
    </source>
</evidence>
<comment type="caution">
    <text evidence="12">The sequence shown here is derived from an EMBL/GenBank/DDBJ whole genome shotgun (WGS) entry which is preliminary data.</text>
</comment>
<keyword evidence="2 9" id="KW-1003">Cell membrane</keyword>
<dbReference type="Pfam" id="PF01252">
    <property type="entry name" value="Peptidase_A8"/>
    <property type="match status" value="1"/>
</dbReference>
<evidence type="ECO:0000256" key="4">
    <source>
        <dbReference type="ARBA" id="ARBA00022692"/>
    </source>
</evidence>
<dbReference type="NCBIfam" id="TIGR00077">
    <property type="entry name" value="lspA"/>
    <property type="match status" value="1"/>
</dbReference>
<sequence>MNNMLRLGLAIAAVIIAVDQVSKHYLIDLMARHPGGIEVTSFFNLVMVWNRGVSFGMFAGDNVRWILVAVAAVISVVVFFWLRKAANRMLSIGLGLVLGGAIGNIVDRIRFGAVADFFDFDLIFMRWPAFNVADMAIVVGVVVILLESLFQGRKSDKLSA</sequence>
<dbReference type="Proteomes" id="UP000664761">
    <property type="component" value="Unassembled WGS sequence"/>
</dbReference>
<evidence type="ECO:0000256" key="1">
    <source>
        <dbReference type="ARBA" id="ARBA00006139"/>
    </source>
</evidence>
<keyword evidence="4 9" id="KW-0812">Transmembrane</keyword>
<comment type="caution">
    <text evidence="9">Lacks conserved residue(s) required for the propagation of feature annotation.</text>
</comment>
<accession>A0ABS3F2B4</accession>
<dbReference type="PANTHER" id="PTHR33695:SF1">
    <property type="entry name" value="LIPOPROTEIN SIGNAL PEPTIDASE"/>
    <property type="match status" value="1"/>
</dbReference>
<evidence type="ECO:0000256" key="7">
    <source>
        <dbReference type="ARBA" id="ARBA00022989"/>
    </source>
</evidence>
<evidence type="ECO:0000256" key="10">
    <source>
        <dbReference type="RuleBase" id="RU000594"/>
    </source>
</evidence>
<organism evidence="12 13">
    <name type="scientific">Sneathiella sedimenti</name>
    <dbReference type="NCBI Taxonomy" id="2816034"/>
    <lineage>
        <taxon>Bacteria</taxon>
        <taxon>Pseudomonadati</taxon>
        <taxon>Pseudomonadota</taxon>
        <taxon>Alphaproteobacteria</taxon>
        <taxon>Sneathiellales</taxon>
        <taxon>Sneathiellaceae</taxon>
        <taxon>Sneathiella</taxon>
    </lineage>
</organism>
<dbReference type="HAMAP" id="MF_00161">
    <property type="entry name" value="LspA"/>
    <property type="match status" value="1"/>
</dbReference>
<keyword evidence="7 9" id="KW-1133">Transmembrane helix</keyword>
<comment type="pathway">
    <text evidence="9">Protein modification; lipoprotein biosynthesis (signal peptide cleavage).</text>
</comment>
<feature type="transmembrane region" description="Helical" evidence="9">
    <location>
        <begin position="89"/>
        <end position="109"/>
    </location>
</feature>
<evidence type="ECO:0000256" key="11">
    <source>
        <dbReference type="RuleBase" id="RU004181"/>
    </source>
</evidence>
<name>A0ABS3F2B4_9PROT</name>
<reference evidence="12 13" key="1">
    <citation type="submission" date="2021-03" db="EMBL/GenBank/DDBJ databases">
        <title>Sneathiella sp. CAU 1612 isolated from Kang Won-do.</title>
        <authorList>
            <person name="Kim W."/>
        </authorList>
    </citation>
    <scope>NUCLEOTIDE SEQUENCE [LARGE SCALE GENOMIC DNA]</scope>
    <source>
        <strain evidence="12 13">CAU 1612</strain>
    </source>
</reference>
<feature type="active site" evidence="9">
    <location>
        <position position="134"/>
    </location>
</feature>
<evidence type="ECO:0000256" key="3">
    <source>
        <dbReference type="ARBA" id="ARBA00022670"/>
    </source>
</evidence>
<feature type="transmembrane region" description="Helical" evidence="9">
    <location>
        <begin position="129"/>
        <end position="150"/>
    </location>
</feature>
<proteinExistence type="inferred from homology"/>
<keyword evidence="8 9" id="KW-0472">Membrane</keyword>
<dbReference type="PRINTS" id="PR00781">
    <property type="entry name" value="LIPOSIGPTASE"/>
</dbReference>
<gene>
    <name evidence="9 12" type="primary">lspA</name>
    <name evidence="12" type="ORF">J0X12_01380</name>
</gene>
<dbReference type="EMBL" id="JAFLNC010000001">
    <property type="protein sequence ID" value="MBO0332246.1"/>
    <property type="molecule type" value="Genomic_DNA"/>
</dbReference>
<evidence type="ECO:0000256" key="8">
    <source>
        <dbReference type="ARBA" id="ARBA00023136"/>
    </source>
</evidence>
<keyword evidence="13" id="KW-1185">Reference proteome</keyword>
<comment type="catalytic activity">
    <reaction evidence="9 10">
        <text>Release of signal peptides from bacterial membrane prolipoproteins. Hydrolyzes -Xaa-Yaa-Zaa-|-(S,diacylglyceryl)Cys-, in which Xaa is hydrophobic (preferably Leu), and Yaa (Ala or Ser) and Zaa (Gly or Ala) have small, neutral side chains.</text>
        <dbReference type="EC" id="3.4.23.36"/>
    </reaction>
</comment>
<evidence type="ECO:0000256" key="6">
    <source>
        <dbReference type="ARBA" id="ARBA00022801"/>
    </source>
</evidence>
<dbReference type="EC" id="3.4.23.36" evidence="9"/>
<keyword evidence="5 9" id="KW-0064">Aspartyl protease</keyword>
<dbReference type="PANTHER" id="PTHR33695">
    <property type="entry name" value="LIPOPROTEIN SIGNAL PEPTIDASE"/>
    <property type="match status" value="1"/>
</dbReference>
<dbReference type="PROSITE" id="PS00855">
    <property type="entry name" value="SPASE_II"/>
    <property type="match status" value="1"/>
</dbReference>
<feature type="transmembrane region" description="Helical" evidence="9">
    <location>
        <begin position="63"/>
        <end position="82"/>
    </location>
</feature>
<dbReference type="GO" id="GO:0004190">
    <property type="term" value="F:aspartic-type endopeptidase activity"/>
    <property type="evidence" value="ECO:0007669"/>
    <property type="project" value="UniProtKB-EC"/>
</dbReference>
<comment type="subcellular location">
    <subcellularLocation>
        <location evidence="9">Cell membrane</location>
        <topology evidence="9">Multi-pass membrane protein</topology>
    </subcellularLocation>
</comment>
<keyword evidence="6 9" id="KW-0378">Hydrolase</keyword>
<comment type="similarity">
    <text evidence="1 9 11">Belongs to the peptidase A8 family.</text>
</comment>
<feature type="active site" evidence="9">
    <location>
        <position position="116"/>
    </location>
</feature>